<proteinExistence type="predicted"/>
<gene>
    <name evidence="3" type="ORF">AWB82_02290</name>
</gene>
<feature type="compositionally biased region" description="Polar residues" evidence="1">
    <location>
        <begin position="77"/>
        <end position="88"/>
    </location>
</feature>
<dbReference type="AlphaFoldDB" id="A0A158AGA8"/>
<sequence>MSKNKLLIAIAAGLFTATAATGALAQTSSGNSSAAMGNDTAGATTDNSTATTPKKQKMHKHTTHSTATKKTPAAETGNDSATESGQSK</sequence>
<evidence type="ECO:0000256" key="1">
    <source>
        <dbReference type="SAM" id="MobiDB-lite"/>
    </source>
</evidence>
<evidence type="ECO:0000313" key="4">
    <source>
        <dbReference type="Proteomes" id="UP000054596"/>
    </source>
</evidence>
<organism evidence="3 4">
    <name type="scientific">Caballeronia glebae</name>
    <dbReference type="NCBI Taxonomy" id="1777143"/>
    <lineage>
        <taxon>Bacteria</taxon>
        <taxon>Pseudomonadati</taxon>
        <taxon>Pseudomonadota</taxon>
        <taxon>Betaproteobacteria</taxon>
        <taxon>Burkholderiales</taxon>
        <taxon>Burkholderiaceae</taxon>
        <taxon>Caballeronia</taxon>
    </lineage>
</organism>
<dbReference type="OrthoDB" id="9975408at2"/>
<dbReference type="Proteomes" id="UP000054596">
    <property type="component" value="Unassembled WGS sequence"/>
</dbReference>
<feature type="compositionally biased region" description="Basic residues" evidence="1">
    <location>
        <begin position="54"/>
        <end position="63"/>
    </location>
</feature>
<feature type="compositionally biased region" description="Low complexity" evidence="1">
    <location>
        <begin position="64"/>
        <end position="74"/>
    </location>
</feature>
<feature type="compositionally biased region" description="Polar residues" evidence="1">
    <location>
        <begin position="26"/>
        <end position="53"/>
    </location>
</feature>
<keyword evidence="4" id="KW-1185">Reference proteome</keyword>
<evidence type="ECO:0000256" key="2">
    <source>
        <dbReference type="SAM" id="SignalP"/>
    </source>
</evidence>
<comment type="caution">
    <text evidence="3">The sequence shown here is derived from an EMBL/GenBank/DDBJ whole genome shotgun (WGS) entry which is preliminary data.</text>
</comment>
<feature type="region of interest" description="Disordered" evidence="1">
    <location>
        <begin position="26"/>
        <end position="88"/>
    </location>
</feature>
<feature type="signal peptide" evidence="2">
    <location>
        <begin position="1"/>
        <end position="25"/>
    </location>
</feature>
<feature type="chain" id="PRO_5007620534" description="Pentapeptide MXKDX repeat protein" evidence="2">
    <location>
        <begin position="26"/>
        <end position="88"/>
    </location>
</feature>
<dbReference type="STRING" id="1777143.AWB82_02290"/>
<evidence type="ECO:0000313" key="3">
    <source>
        <dbReference type="EMBL" id="SAK56780.1"/>
    </source>
</evidence>
<keyword evidence="2" id="KW-0732">Signal</keyword>
<reference evidence="3" key="1">
    <citation type="submission" date="2016-01" db="EMBL/GenBank/DDBJ databases">
        <authorList>
            <person name="Peeters C."/>
        </authorList>
    </citation>
    <scope>NUCLEOTIDE SEQUENCE [LARGE SCALE GENOMIC DNA]</scope>
    <source>
        <strain evidence="3">LMG 29325</strain>
    </source>
</reference>
<name>A0A158AGA8_9BURK</name>
<accession>A0A158AGA8</accession>
<dbReference type="RefSeq" id="WP_086967238.1">
    <property type="nucleotide sequence ID" value="NZ_JAQQEO010000009.1"/>
</dbReference>
<evidence type="ECO:0008006" key="5">
    <source>
        <dbReference type="Google" id="ProtNLM"/>
    </source>
</evidence>
<dbReference type="EMBL" id="FCOJ02000013">
    <property type="protein sequence ID" value="SAK56780.1"/>
    <property type="molecule type" value="Genomic_DNA"/>
</dbReference>
<protein>
    <recommendedName>
        <fullName evidence="5">Pentapeptide MXKDX repeat protein</fullName>
    </recommendedName>
</protein>